<reference evidence="2" key="3">
    <citation type="submission" date="2015-02" db="EMBL/GenBank/DDBJ databases">
        <title>Evolutionary Origins and Diversification of the Mycorrhizal Mutualists.</title>
        <authorList>
            <consortium name="DOE Joint Genome Institute"/>
            <consortium name="Mycorrhizal Genomics Consortium"/>
            <person name="Kohler A."/>
            <person name="Kuo A."/>
            <person name="Nagy L.G."/>
            <person name="Floudas D."/>
            <person name="Copeland A."/>
            <person name="Barry K.W."/>
            <person name="Cichocki N."/>
            <person name="Veneault-Fourrey C."/>
            <person name="LaButti K."/>
            <person name="Lindquist E.A."/>
            <person name="Lipzen A."/>
            <person name="Lundell T."/>
            <person name="Morin E."/>
            <person name="Murat C."/>
            <person name="Riley R."/>
            <person name="Ohm R."/>
            <person name="Sun H."/>
            <person name="Tunlid A."/>
            <person name="Henrissat B."/>
            <person name="Grigoriev I.V."/>
            <person name="Hibbett D.S."/>
            <person name="Martin F."/>
        </authorList>
    </citation>
    <scope>NUCLEOTIDE SEQUENCE</scope>
    <source>
        <strain evidence="2">Marx 270</strain>
    </source>
</reference>
<gene>
    <name evidence="2" type="ORF">M404DRAFT_1001112</name>
    <name evidence="1" type="ORF">M404DRAFT_1006994</name>
</gene>
<name>A0A0C3P820_PISTI</name>
<dbReference type="Proteomes" id="UP000054217">
    <property type="component" value="Unassembled WGS sequence"/>
</dbReference>
<sequence length="66" mass="7390">MLADGPASREMETVSCLTLHPNSNSVACIHHRTESDTNLHHPTGQNWLELQNVIRTTRPLRGMSVK</sequence>
<keyword evidence="3" id="KW-1185">Reference proteome</keyword>
<accession>A0A0C3P820</accession>
<organism evidence="2 3">
    <name type="scientific">Pisolithus tinctorius Marx 270</name>
    <dbReference type="NCBI Taxonomy" id="870435"/>
    <lineage>
        <taxon>Eukaryota</taxon>
        <taxon>Fungi</taxon>
        <taxon>Dikarya</taxon>
        <taxon>Basidiomycota</taxon>
        <taxon>Agaricomycotina</taxon>
        <taxon>Agaricomycetes</taxon>
        <taxon>Agaricomycetidae</taxon>
        <taxon>Boletales</taxon>
        <taxon>Sclerodermatineae</taxon>
        <taxon>Pisolithaceae</taxon>
        <taxon>Pisolithus</taxon>
    </lineage>
</organism>
<evidence type="ECO:0000313" key="2">
    <source>
        <dbReference type="EMBL" id="KIO03619.1"/>
    </source>
</evidence>
<dbReference type="HOGENOM" id="CLU_2832182_0_0_1"/>
<proteinExistence type="predicted"/>
<evidence type="ECO:0000313" key="1">
    <source>
        <dbReference type="EMBL" id="KIN96136.1"/>
    </source>
</evidence>
<dbReference type="AlphaFoldDB" id="A0A0C3P820"/>
<dbReference type="EMBL" id="KN831975">
    <property type="protein sequence ID" value="KIO03619.1"/>
    <property type="molecule type" value="Genomic_DNA"/>
</dbReference>
<evidence type="ECO:0000313" key="3">
    <source>
        <dbReference type="Proteomes" id="UP000054217"/>
    </source>
</evidence>
<reference evidence="3" key="2">
    <citation type="submission" date="2015-01" db="EMBL/GenBank/DDBJ databases">
        <title>Evolutionary Origins and Diversification of the Mycorrhizal Mutualists.</title>
        <authorList>
            <consortium name="DOE Joint Genome Institute"/>
            <consortium name="Mycorrhizal Genomics Consortium"/>
            <person name="Kohler A."/>
            <person name="Kuo A."/>
            <person name="Nagy L.G."/>
            <person name="Floudas D."/>
            <person name="Copeland A."/>
            <person name="Barry K.W."/>
            <person name="Cichocki N."/>
            <person name="Veneault-Fourrey C."/>
            <person name="LaButti K."/>
            <person name="Lindquist E.A."/>
            <person name="Lipzen A."/>
            <person name="Lundell T."/>
            <person name="Morin E."/>
            <person name="Murat C."/>
            <person name="Riley R."/>
            <person name="Ohm R."/>
            <person name="Sun H."/>
            <person name="Tunlid A."/>
            <person name="Henrissat B."/>
            <person name="Grigoriev I.V."/>
            <person name="Hibbett D.S."/>
            <person name="Martin F."/>
        </authorList>
    </citation>
    <scope>NUCLEOTIDE SEQUENCE [LARGE SCALE GENOMIC DNA]</scope>
    <source>
        <strain evidence="3">Marx 270</strain>
    </source>
</reference>
<reference evidence="2 3" key="1">
    <citation type="submission" date="2014-04" db="EMBL/GenBank/DDBJ databases">
        <authorList>
            <consortium name="DOE Joint Genome Institute"/>
            <person name="Kuo A."/>
            <person name="Kohler A."/>
            <person name="Costa M.D."/>
            <person name="Nagy L.G."/>
            <person name="Floudas D."/>
            <person name="Copeland A."/>
            <person name="Barry K.W."/>
            <person name="Cichocki N."/>
            <person name="Veneault-Fourrey C."/>
            <person name="LaButti K."/>
            <person name="Lindquist E.A."/>
            <person name="Lipzen A."/>
            <person name="Lundell T."/>
            <person name="Morin E."/>
            <person name="Murat C."/>
            <person name="Sun H."/>
            <person name="Tunlid A."/>
            <person name="Henrissat B."/>
            <person name="Grigoriev I.V."/>
            <person name="Hibbett D.S."/>
            <person name="Martin F."/>
            <person name="Nordberg H.P."/>
            <person name="Cantor M.N."/>
            <person name="Hua S.X."/>
        </authorList>
    </citation>
    <scope>NUCLEOTIDE SEQUENCE [LARGE SCALE GENOMIC DNA]</scope>
    <source>
        <strain evidence="2 3">Marx 270</strain>
    </source>
</reference>
<protein>
    <submittedName>
        <fullName evidence="2">Uncharacterized protein</fullName>
    </submittedName>
</protein>
<dbReference type="EMBL" id="KN832052">
    <property type="protein sequence ID" value="KIN96136.1"/>
    <property type="molecule type" value="Genomic_DNA"/>
</dbReference>